<dbReference type="RefSeq" id="WP_058238506.1">
    <property type="nucleotide sequence ID" value="NZ_CYPW01000006.1"/>
</dbReference>
<evidence type="ECO:0000313" key="3">
    <source>
        <dbReference type="Proteomes" id="UP000054823"/>
    </source>
</evidence>
<accession>A0A0P1ELA7</accession>
<organism evidence="2 3">
    <name type="scientific">Shimia marina</name>
    <dbReference type="NCBI Taxonomy" id="321267"/>
    <lineage>
        <taxon>Bacteria</taxon>
        <taxon>Pseudomonadati</taxon>
        <taxon>Pseudomonadota</taxon>
        <taxon>Alphaproteobacteria</taxon>
        <taxon>Rhodobacterales</taxon>
        <taxon>Roseobacteraceae</taxon>
    </lineage>
</organism>
<evidence type="ECO:0000259" key="1">
    <source>
        <dbReference type="Pfam" id="PF08885"/>
    </source>
</evidence>
<evidence type="ECO:0000313" key="2">
    <source>
        <dbReference type="EMBL" id="CUH51154.1"/>
    </source>
</evidence>
<dbReference type="InterPro" id="IPR014982">
    <property type="entry name" value="GSCFA"/>
</dbReference>
<dbReference type="EMBL" id="CYPW01000006">
    <property type="protein sequence ID" value="CUH51154.1"/>
    <property type="molecule type" value="Genomic_DNA"/>
</dbReference>
<dbReference type="Pfam" id="PF08885">
    <property type="entry name" value="GSCFA"/>
    <property type="match status" value="1"/>
</dbReference>
<keyword evidence="3" id="KW-1185">Reference proteome</keyword>
<name>A0A0P1ELA7_9RHOB</name>
<dbReference type="OrthoDB" id="369216at2"/>
<proteinExistence type="predicted"/>
<dbReference type="Proteomes" id="UP000054823">
    <property type="component" value="Unassembled WGS sequence"/>
</dbReference>
<dbReference type="STRING" id="321267.SHM7688_00587"/>
<dbReference type="AlphaFoldDB" id="A0A0P1ELA7"/>
<protein>
    <submittedName>
        <fullName evidence="2">GSCFA family protein</fullName>
    </submittedName>
</protein>
<sequence>MSHPYRRQPQKAYWKKTVSNRHALDVPDWYVKRFSLDGAKVATAGSCFAQHIGRNMREKGFGYLDAEPAPELLPKALRLSYGYEMYSARYGNVYTSRQLLQLAQRALGIFSPKETHWEKGAGVVDPFRPTIEPEPFGTVAETLALQTNHLQRVATLFEEANVFVFTLGLTEAWLDKADGAAFPLCPGTSGGTFDENRYQFHNLSVADVVADMEAFFTLVRGVNPNLRFLLTVSPVPLMATASDMQVAVATTYSKSVLRAAAGQLFSAHDFVDYFPSYEIVTSPFMKGFFFEPDAREVSPHGVSHVMKTFFAEHAPPAVSVPVVKATPQFSPEEIEEQIRCDEELLDVFSGDAR</sequence>
<feature type="domain" description="GSCFA" evidence="1">
    <location>
        <begin position="40"/>
        <end position="309"/>
    </location>
</feature>
<gene>
    <name evidence="2" type="ORF">SHM7688_00587</name>
</gene>
<reference evidence="2 3" key="1">
    <citation type="submission" date="2015-09" db="EMBL/GenBank/DDBJ databases">
        <authorList>
            <consortium name="Swine Surveillance"/>
        </authorList>
    </citation>
    <scope>NUCLEOTIDE SEQUENCE [LARGE SCALE GENOMIC DNA]</scope>
    <source>
        <strain evidence="2 3">CECT 7688</strain>
    </source>
</reference>